<evidence type="ECO:0000313" key="2">
    <source>
        <dbReference type="Proteomes" id="UP000321570"/>
    </source>
</evidence>
<dbReference type="AlphaFoldDB" id="A0A564YUT1"/>
<organism evidence="1 2">
    <name type="scientific">Hymenolepis diminuta</name>
    <name type="common">Rat tapeworm</name>
    <dbReference type="NCBI Taxonomy" id="6216"/>
    <lineage>
        <taxon>Eukaryota</taxon>
        <taxon>Metazoa</taxon>
        <taxon>Spiralia</taxon>
        <taxon>Lophotrochozoa</taxon>
        <taxon>Platyhelminthes</taxon>
        <taxon>Cestoda</taxon>
        <taxon>Eucestoda</taxon>
        <taxon>Cyclophyllidea</taxon>
        <taxon>Hymenolepididae</taxon>
        <taxon>Hymenolepis</taxon>
    </lineage>
</organism>
<gene>
    <name evidence="1" type="ORF">WMSIL1_LOCUS9352</name>
</gene>
<dbReference type="EMBL" id="CABIJS010000373">
    <property type="protein sequence ID" value="VUZ50453.1"/>
    <property type="molecule type" value="Genomic_DNA"/>
</dbReference>
<accession>A0A564YUT1</accession>
<reference evidence="1 2" key="1">
    <citation type="submission" date="2019-07" db="EMBL/GenBank/DDBJ databases">
        <authorList>
            <person name="Jastrzebski P J."/>
            <person name="Paukszto L."/>
            <person name="Jastrzebski P J."/>
        </authorList>
    </citation>
    <scope>NUCLEOTIDE SEQUENCE [LARGE SCALE GENOMIC DNA]</scope>
    <source>
        <strain evidence="1 2">WMS-il1</strain>
    </source>
</reference>
<proteinExistence type="predicted"/>
<keyword evidence="2" id="KW-1185">Reference proteome</keyword>
<dbReference type="Proteomes" id="UP000321570">
    <property type="component" value="Unassembled WGS sequence"/>
</dbReference>
<name>A0A564YUT1_HYMDI</name>
<protein>
    <submittedName>
        <fullName evidence="1">Uncharacterized protein</fullName>
    </submittedName>
</protein>
<sequence length="62" mass="6729">MIAFSRVCRPELAALLTSSSHSRASTRLFSSTDISSRLATPLNTNSTADFAIVRVVKRGVNF</sequence>
<evidence type="ECO:0000313" key="1">
    <source>
        <dbReference type="EMBL" id="VUZ50453.1"/>
    </source>
</evidence>